<dbReference type="GO" id="GO:0003677">
    <property type="term" value="F:DNA binding"/>
    <property type="evidence" value="ECO:0007669"/>
    <property type="project" value="InterPro"/>
</dbReference>
<comment type="similarity">
    <text evidence="1">Belongs to the N(4)/N(6)-methyltransferase family.</text>
</comment>
<dbReference type="Pfam" id="PF02384">
    <property type="entry name" value="N6_Mtase"/>
    <property type="match status" value="1"/>
</dbReference>
<evidence type="ECO:0000259" key="2">
    <source>
        <dbReference type="Pfam" id="PF02384"/>
    </source>
</evidence>
<evidence type="ECO:0000256" key="1">
    <source>
        <dbReference type="ARBA" id="ARBA00006594"/>
    </source>
</evidence>
<sequence length="272" mass="29972">MNSPRLKSIVKLFETCRYKHDLYTVFGDWCECSAISMSNAVDPVNFEKREARYIEIGRKYGRETMATFSHIMGEVVMALEEMPQDILGMTCHALELHNKARGQFFTPYPVCQLTARIVVGSAEDMQKAIAERGFMIAQEPAVGSGAMIVALAEAILEAGFNYQQLLHVTAVDIDARAVHMAYVQFSLLHIPATVIVGDSLAMRFREDWHTMAHVMGGWAGKLARAGENVGGQEASAAPVAAKDLVVEAARSTSPMQEQFPLTTGKNGQLRLF</sequence>
<reference evidence="3 4" key="1">
    <citation type="journal article" date="2013" name="Genome Biol.">
        <title>Comparative genomics of the core and accessory genomes of 48 Sinorhizobium strains comprising five genospecies.</title>
        <authorList>
            <person name="Sugawara M."/>
            <person name="Epstein B."/>
            <person name="Badgley B.D."/>
            <person name="Unno T."/>
            <person name="Xu L."/>
            <person name="Reese J."/>
            <person name="Gyaneshwar P."/>
            <person name="Denny R."/>
            <person name="Mudge J."/>
            <person name="Bharti A.K."/>
            <person name="Farmer A.D."/>
            <person name="May G.D."/>
            <person name="Woodward J.E."/>
            <person name="Medigue C."/>
            <person name="Vallenet D."/>
            <person name="Lajus A."/>
            <person name="Rouy Z."/>
            <person name="Martinez-Vaz B."/>
            <person name="Tiffin P."/>
            <person name="Young N.D."/>
            <person name="Sadowsky M.J."/>
        </authorList>
    </citation>
    <scope>NUCLEOTIDE SEQUENCE [LARGE SCALE GENOMIC DNA]</scope>
    <source>
        <strain evidence="3 4">USDA205</strain>
    </source>
</reference>
<accession>A0A844A1A0</accession>
<dbReference type="GO" id="GO:0032259">
    <property type="term" value="P:methylation"/>
    <property type="evidence" value="ECO:0007669"/>
    <property type="project" value="UniProtKB-KW"/>
</dbReference>
<evidence type="ECO:0000313" key="3">
    <source>
        <dbReference type="EMBL" id="MQX06859.1"/>
    </source>
</evidence>
<proteinExistence type="inferred from homology"/>
<dbReference type="Gene3D" id="3.40.50.150">
    <property type="entry name" value="Vaccinia Virus protein VP39"/>
    <property type="match status" value="1"/>
</dbReference>
<dbReference type="Proteomes" id="UP000466694">
    <property type="component" value="Unassembled WGS sequence"/>
</dbReference>
<dbReference type="SUPFAM" id="SSF53335">
    <property type="entry name" value="S-adenosyl-L-methionine-dependent methyltransferases"/>
    <property type="match status" value="1"/>
</dbReference>
<dbReference type="AlphaFoldDB" id="A0A844A1A0"/>
<dbReference type="InterPro" id="IPR029063">
    <property type="entry name" value="SAM-dependent_MTases_sf"/>
</dbReference>
<gene>
    <name evidence="3" type="ORF">GHK48_00520</name>
</gene>
<dbReference type="InterPro" id="IPR003356">
    <property type="entry name" value="DNA_methylase_A-5"/>
</dbReference>
<name>A0A844A1A0_RHIFR</name>
<protein>
    <submittedName>
        <fullName evidence="3">N-6 DNA methylase</fullName>
    </submittedName>
</protein>
<comment type="caution">
    <text evidence="3">The sequence shown here is derived from an EMBL/GenBank/DDBJ whole genome shotgun (WGS) entry which is preliminary data.</text>
</comment>
<evidence type="ECO:0000313" key="4">
    <source>
        <dbReference type="Proteomes" id="UP000466694"/>
    </source>
</evidence>
<organism evidence="3 4">
    <name type="scientific">Rhizobium fredii</name>
    <name type="common">Sinorhizobium fredii</name>
    <dbReference type="NCBI Taxonomy" id="380"/>
    <lineage>
        <taxon>Bacteria</taxon>
        <taxon>Pseudomonadati</taxon>
        <taxon>Pseudomonadota</taxon>
        <taxon>Alphaproteobacteria</taxon>
        <taxon>Hyphomicrobiales</taxon>
        <taxon>Rhizobiaceae</taxon>
        <taxon>Sinorhizobium/Ensifer group</taxon>
        <taxon>Sinorhizobium</taxon>
    </lineage>
</organism>
<dbReference type="GO" id="GO:0008170">
    <property type="term" value="F:N-methyltransferase activity"/>
    <property type="evidence" value="ECO:0007669"/>
    <property type="project" value="InterPro"/>
</dbReference>
<keyword evidence="3" id="KW-0808">Transferase</keyword>
<feature type="domain" description="DNA methylase adenine-specific" evidence="2">
    <location>
        <begin position="97"/>
        <end position="211"/>
    </location>
</feature>
<dbReference type="EMBL" id="WISZ01000017">
    <property type="protein sequence ID" value="MQX06859.1"/>
    <property type="molecule type" value="Genomic_DNA"/>
</dbReference>
<keyword evidence="3" id="KW-0489">Methyltransferase</keyword>